<organism evidence="3 4">
    <name type="scientific">Ziziphus jujuba witches'-broom phytoplasma</name>
    <dbReference type="NCBI Taxonomy" id="135727"/>
    <lineage>
        <taxon>Bacteria</taxon>
        <taxon>Bacillati</taxon>
        <taxon>Mycoplasmatota</taxon>
        <taxon>Mollicutes</taxon>
        <taxon>Acholeplasmatales</taxon>
        <taxon>Acholeplasmataceae</taxon>
        <taxon>Candidatus Phytoplasma</taxon>
        <taxon>16SrV (Elm yellows group)</taxon>
    </lineage>
</organism>
<dbReference type="Proteomes" id="UP000272462">
    <property type="component" value="Chromosome"/>
</dbReference>
<accession>A0A660HME0</accession>
<name>A0A660HME0_ZIZJU</name>
<keyword evidence="1" id="KW-0175">Coiled coil</keyword>
<dbReference type="Pfam" id="PF12113">
    <property type="entry name" value="SVM_signal"/>
    <property type="match status" value="1"/>
</dbReference>
<dbReference type="KEGG" id="pzi:CWO85_01495"/>
<feature type="coiled-coil region" evidence="1">
    <location>
        <begin position="42"/>
        <end position="94"/>
    </location>
</feature>
<dbReference type="RefSeq" id="WP_121463930.1">
    <property type="nucleotide sequence ID" value="NZ_CP025121.1"/>
</dbReference>
<evidence type="ECO:0000256" key="1">
    <source>
        <dbReference type="SAM" id="Coils"/>
    </source>
</evidence>
<dbReference type="SMR" id="A0A660HME0"/>
<evidence type="ECO:0000313" key="3">
    <source>
        <dbReference type="EMBL" id="AYJ01200.1"/>
    </source>
</evidence>
<feature type="domain" description="Sequence-variable mosaic (SVM) signal sequence" evidence="2">
    <location>
        <begin position="1"/>
        <end position="28"/>
    </location>
</feature>
<evidence type="ECO:0000259" key="2">
    <source>
        <dbReference type="Pfam" id="PF12113"/>
    </source>
</evidence>
<dbReference type="EMBL" id="CP025121">
    <property type="protein sequence ID" value="AYJ01200.1"/>
    <property type="molecule type" value="Genomic_DNA"/>
</dbReference>
<keyword evidence="4" id="KW-1185">Reference proteome</keyword>
<gene>
    <name evidence="3" type="ORF">CWO85_01495</name>
</gene>
<dbReference type="InterPro" id="IPR021970">
    <property type="entry name" value="SVM_signal"/>
</dbReference>
<reference evidence="3 4" key="1">
    <citation type="journal article" date="2018" name="BMC Genomics">
        <title>Comparative genome analysis of jujube witches'-broom Phytoplasma, an obligate pathogen that causes jujube witches'-broom disease.</title>
        <authorList>
            <person name="Wang J."/>
            <person name="Song L."/>
            <person name="Jiao Q."/>
            <person name="Yang S."/>
            <person name="Gao R."/>
            <person name="Lu X."/>
            <person name="Zhou G."/>
        </authorList>
    </citation>
    <scope>NUCLEOTIDE SEQUENCE [LARGE SCALE GENOMIC DNA]</scope>
    <source>
        <strain evidence="3">Jwb-nky</strain>
    </source>
</reference>
<evidence type="ECO:0000313" key="4">
    <source>
        <dbReference type="Proteomes" id="UP000272462"/>
    </source>
</evidence>
<sequence length="119" mass="14185">MFKLKKQLYLLKLVSFIFLGLLIFKNNNFLYAFPGIDLDARMMQLTEERDNLLQQLHNNFNNLNLDNATRLIRMQNITASLDRVLEQINSINQQLILRDQFQQQRTNSTLNQQNNNERN</sequence>
<dbReference type="OrthoDB" id="386234at2"/>
<proteinExistence type="predicted"/>
<dbReference type="AlphaFoldDB" id="A0A660HME0"/>
<protein>
    <submittedName>
        <fullName evidence="3">Effector protein</fullName>
    </submittedName>
</protein>